<evidence type="ECO:0000256" key="1">
    <source>
        <dbReference type="SAM" id="Phobius"/>
    </source>
</evidence>
<keyword evidence="1" id="KW-0812">Transmembrane</keyword>
<gene>
    <name evidence="2" type="ORF">ADICYQ_4377</name>
</gene>
<sequence>MRKSWVLISMLNFFIAAVMGLLLRAVFVWELNWLDYKNMLHGHSHVALLGWLYIGFFLMIHGRFLSKEMASKPIYSWLFWLTQMAVTGMMVAFPLQGYAGFSIFFSSLHILLSYLFVFRVWKDHNKEDVQITLLLKTALSLLVLSTLGVWAVAVIMGSGGGGGILYQVAIQFYLHFQFNGWLLFALLTLVLKDFKPVIPWSGFRIVYWLILSSQILTFALVLFWAYKWNWAYYINAVGVVIQLVGLGAILFSKKIAAQKPSLSFSSVAKQFLMLALIVGLIRVAFQTLLVVPVLAEMAVFLRVFIIGFIHLNMLGLFSAYLMFSFFNTYASGSSEDVLKPAIWPFYLGFIGSEMLLFAQGFYIWQKWGTLTYFHEGMFLLSCFLPLGIFIYMYLFHRNSHNGVEMLSIEV</sequence>
<keyword evidence="1" id="KW-1133">Transmembrane helix</keyword>
<comment type="caution">
    <text evidence="2">The sequence shown here is derived from an EMBL/GenBank/DDBJ whole genome shotgun (WGS) entry which is preliminary data.</text>
</comment>
<dbReference type="PATRIC" id="fig|641524.5.peg.4341"/>
<feature type="transmembrane region" description="Helical" evidence="1">
    <location>
        <begin position="7"/>
        <end position="27"/>
    </location>
</feature>
<keyword evidence="1" id="KW-0472">Membrane</keyword>
<dbReference type="Proteomes" id="UP000014974">
    <property type="component" value="Unassembled WGS sequence"/>
</dbReference>
<protein>
    <recommendedName>
        <fullName evidence="4">NnrS protein involved in response to NO</fullName>
    </recommendedName>
</protein>
<feature type="transmembrane region" description="Helical" evidence="1">
    <location>
        <begin position="47"/>
        <end position="65"/>
    </location>
</feature>
<feature type="transmembrane region" description="Helical" evidence="1">
    <location>
        <begin position="232"/>
        <end position="251"/>
    </location>
</feature>
<feature type="transmembrane region" description="Helical" evidence="1">
    <location>
        <begin position="376"/>
        <end position="395"/>
    </location>
</feature>
<feature type="transmembrane region" description="Helical" evidence="1">
    <location>
        <begin position="343"/>
        <end position="364"/>
    </location>
</feature>
<feature type="transmembrane region" description="Helical" evidence="1">
    <location>
        <begin position="300"/>
        <end position="323"/>
    </location>
</feature>
<evidence type="ECO:0008006" key="4">
    <source>
        <dbReference type="Google" id="ProtNLM"/>
    </source>
</evidence>
<feature type="transmembrane region" description="Helical" evidence="1">
    <location>
        <begin position="271"/>
        <end position="294"/>
    </location>
</feature>
<feature type="transmembrane region" description="Helical" evidence="1">
    <location>
        <begin position="206"/>
        <end position="226"/>
    </location>
</feature>
<dbReference type="eggNOG" id="COG2010">
    <property type="taxonomic scope" value="Bacteria"/>
</dbReference>
<dbReference type="AlphaFoldDB" id="S7V8M8"/>
<feature type="transmembrane region" description="Helical" evidence="1">
    <location>
        <begin position="133"/>
        <end position="156"/>
    </location>
</feature>
<dbReference type="OrthoDB" id="2827525at2"/>
<feature type="transmembrane region" description="Helical" evidence="1">
    <location>
        <begin position="101"/>
        <end position="121"/>
    </location>
</feature>
<reference evidence="2 3" key="1">
    <citation type="journal article" date="2013" name="Genome Announc.">
        <title>Draft Genome Sequence of Cyclobacterium qasimii Strain M12-11BT, Isolated from Arctic Marine Sediment.</title>
        <authorList>
            <person name="Shivaji S."/>
            <person name="Ara S."/>
            <person name="Singh A."/>
            <person name="Kumar Pinnaka A."/>
        </authorList>
    </citation>
    <scope>NUCLEOTIDE SEQUENCE [LARGE SCALE GENOMIC DNA]</scope>
    <source>
        <strain evidence="2 3">M12-11B</strain>
    </source>
</reference>
<evidence type="ECO:0000313" key="2">
    <source>
        <dbReference type="EMBL" id="EPR66615.1"/>
    </source>
</evidence>
<feature type="transmembrane region" description="Helical" evidence="1">
    <location>
        <begin position="176"/>
        <end position="194"/>
    </location>
</feature>
<dbReference type="STRING" id="641524.ADICYQ_4377"/>
<dbReference type="EMBL" id="ATNM01000143">
    <property type="protein sequence ID" value="EPR66615.1"/>
    <property type="molecule type" value="Genomic_DNA"/>
</dbReference>
<evidence type="ECO:0000313" key="3">
    <source>
        <dbReference type="Proteomes" id="UP000014974"/>
    </source>
</evidence>
<organism evidence="2 3">
    <name type="scientific">Cyclobacterium qasimii M12-11B</name>
    <dbReference type="NCBI Taxonomy" id="641524"/>
    <lineage>
        <taxon>Bacteria</taxon>
        <taxon>Pseudomonadati</taxon>
        <taxon>Bacteroidota</taxon>
        <taxon>Cytophagia</taxon>
        <taxon>Cytophagales</taxon>
        <taxon>Cyclobacteriaceae</taxon>
        <taxon>Cyclobacterium</taxon>
    </lineage>
</organism>
<name>S7V8M8_9BACT</name>
<accession>S7V8M8</accession>
<feature type="transmembrane region" description="Helical" evidence="1">
    <location>
        <begin position="77"/>
        <end position="95"/>
    </location>
</feature>
<proteinExistence type="predicted"/>